<evidence type="ECO:0000313" key="3">
    <source>
        <dbReference type="Proteomes" id="UP000049855"/>
    </source>
</evidence>
<sequence>MLEYVKFYMTLIQSGRGTGPMTPGNRQLCCSGANSSRRNPGR</sequence>
<feature type="region of interest" description="Disordered" evidence="1">
    <location>
        <begin position="15"/>
        <end position="42"/>
    </location>
</feature>
<keyword evidence="3" id="KW-1185">Reference proteome</keyword>
<name>A0A0U1KX87_9FIRM</name>
<organism evidence="2 3">
    <name type="scientific">Sporomusa ovata</name>
    <dbReference type="NCBI Taxonomy" id="2378"/>
    <lineage>
        <taxon>Bacteria</taxon>
        <taxon>Bacillati</taxon>
        <taxon>Bacillota</taxon>
        <taxon>Negativicutes</taxon>
        <taxon>Selenomonadales</taxon>
        <taxon>Sporomusaceae</taxon>
        <taxon>Sporomusa</taxon>
    </lineage>
</organism>
<evidence type="ECO:0000256" key="1">
    <source>
        <dbReference type="SAM" id="MobiDB-lite"/>
    </source>
</evidence>
<accession>A0A0U1KX87</accession>
<gene>
    <name evidence="2" type="ORF">SpAn4DRAFT_4937</name>
</gene>
<feature type="compositionally biased region" description="Polar residues" evidence="1">
    <location>
        <begin position="32"/>
        <end position="42"/>
    </location>
</feature>
<dbReference type="AlphaFoldDB" id="A0A0U1KX87"/>
<dbReference type="EMBL" id="CTRP01000006">
    <property type="protein sequence ID" value="CQR71875.1"/>
    <property type="molecule type" value="Genomic_DNA"/>
</dbReference>
<protein>
    <submittedName>
        <fullName evidence="2">Uncharacterized protein</fullName>
    </submittedName>
</protein>
<evidence type="ECO:0000313" key="2">
    <source>
        <dbReference type="EMBL" id="CQR71875.1"/>
    </source>
</evidence>
<proteinExistence type="predicted"/>
<dbReference type="Proteomes" id="UP000049855">
    <property type="component" value="Unassembled WGS sequence"/>
</dbReference>
<reference evidence="3" key="1">
    <citation type="submission" date="2015-03" db="EMBL/GenBank/DDBJ databases">
        <authorList>
            <person name="Nijsse Bart"/>
        </authorList>
    </citation>
    <scope>NUCLEOTIDE SEQUENCE [LARGE SCALE GENOMIC DNA]</scope>
</reference>